<protein>
    <submittedName>
        <fullName evidence="2">Uncharacterized protein</fullName>
    </submittedName>
</protein>
<gene>
    <name evidence="2" type="ORF">LSTR_LSTR001556</name>
</gene>
<name>A0A482XBE2_LAOST</name>
<dbReference type="InParanoid" id="A0A482XBE2"/>
<proteinExistence type="predicted"/>
<comment type="caution">
    <text evidence="2">The sequence shown here is derived from an EMBL/GenBank/DDBJ whole genome shotgun (WGS) entry which is preliminary data.</text>
</comment>
<organism evidence="2 3">
    <name type="scientific">Laodelphax striatellus</name>
    <name type="common">Small brown planthopper</name>
    <name type="synonym">Delphax striatella</name>
    <dbReference type="NCBI Taxonomy" id="195883"/>
    <lineage>
        <taxon>Eukaryota</taxon>
        <taxon>Metazoa</taxon>
        <taxon>Ecdysozoa</taxon>
        <taxon>Arthropoda</taxon>
        <taxon>Hexapoda</taxon>
        <taxon>Insecta</taxon>
        <taxon>Pterygota</taxon>
        <taxon>Neoptera</taxon>
        <taxon>Paraneoptera</taxon>
        <taxon>Hemiptera</taxon>
        <taxon>Auchenorrhyncha</taxon>
        <taxon>Fulgoroidea</taxon>
        <taxon>Delphacidae</taxon>
        <taxon>Criomorphinae</taxon>
        <taxon>Laodelphax</taxon>
    </lineage>
</organism>
<sequence>MRFPRTSWSQGDTNSSSDEEQGPPSQKRKQNTETGSSTSHLNSRARRNVKRLQKCRDLSCDDNTGDSSKQRLEFSTVAVDVVDGVDPDCNPILHNLDENDNRMEGIFTQEIMDVVEEFVEVYLLPMVHLSHQSSCLTGGINGSKSNMSDFLAEVTGRFPEYKGSKVTSPSRQLAALGEVVLTNNIRIGVGSEIEVPYDVMPHELAAHNAGGHVSTIRGIALMMLIFEVLSAPVEVGGSNRYVSKRSNTYIRNSSSSHTSPYNWKKSSLLWVVFLRQFQLSKKSSNNFHA</sequence>
<feature type="compositionally biased region" description="Polar residues" evidence="1">
    <location>
        <begin position="1"/>
        <end position="16"/>
    </location>
</feature>
<evidence type="ECO:0000256" key="1">
    <source>
        <dbReference type="SAM" id="MobiDB-lite"/>
    </source>
</evidence>
<evidence type="ECO:0000313" key="3">
    <source>
        <dbReference type="Proteomes" id="UP000291343"/>
    </source>
</evidence>
<feature type="region of interest" description="Disordered" evidence="1">
    <location>
        <begin position="1"/>
        <end position="48"/>
    </location>
</feature>
<dbReference type="Proteomes" id="UP000291343">
    <property type="component" value="Unassembled WGS sequence"/>
</dbReference>
<dbReference type="EMBL" id="QKKF02012754">
    <property type="protein sequence ID" value="RZF43295.1"/>
    <property type="molecule type" value="Genomic_DNA"/>
</dbReference>
<evidence type="ECO:0000313" key="2">
    <source>
        <dbReference type="EMBL" id="RZF43295.1"/>
    </source>
</evidence>
<dbReference type="AlphaFoldDB" id="A0A482XBE2"/>
<accession>A0A482XBE2</accession>
<keyword evidence="3" id="KW-1185">Reference proteome</keyword>
<reference evidence="2 3" key="1">
    <citation type="journal article" date="2017" name="Gigascience">
        <title>Genome sequence of the small brown planthopper, Laodelphax striatellus.</title>
        <authorList>
            <person name="Zhu J."/>
            <person name="Jiang F."/>
            <person name="Wang X."/>
            <person name="Yang P."/>
            <person name="Bao Y."/>
            <person name="Zhao W."/>
            <person name="Wang W."/>
            <person name="Lu H."/>
            <person name="Wang Q."/>
            <person name="Cui N."/>
            <person name="Li J."/>
            <person name="Chen X."/>
            <person name="Luo L."/>
            <person name="Yu J."/>
            <person name="Kang L."/>
            <person name="Cui F."/>
        </authorList>
    </citation>
    <scope>NUCLEOTIDE SEQUENCE [LARGE SCALE GENOMIC DNA]</scope>
    <source>
        <strain evidence="2">Lst14</strain>
    </source>
</reference>
<feature type="compositionally biased region" description="Polar residues" evidence="1">
    <location>
        <begin position="32"/>
        <end position="42"/>
    </location>
</feature>